<dbReference type="AlphaFoldDB" id="A0A914PU78"/>
<dbReference type="WBParaSite" id="PDA_v2.g22285.t1">
    <property type="protein sequence ID" value="PDA_v2.g22285.t1"/>
    <property type="gene ID" value="PDA_v2.g22285"/>
</dbReference>
<sequence length="124" mass="14438">MKDMARFLIMCADGVVRRQAEEFAVHYYFEYLVKEFGNSKKVPYSIEQIQKAYNYALFIEALKKNGLGVVPFFLGNINDKTEENVKNAFQNFGTLKVLDLYEDLDKLLFGELKDIFDKFGLIKL</sequence>
<dbReference type="InterPro" id="IPR012877">
    <property type="entry name" value="Dhs-27"/>
</dbReference>
<organism evidence="1 2">
    <name type="scientific">Panagrolaimus davidi</name>
    <dbReference type="NCBI Taxonomy" id="227884"/>
    <lineage>
        <taxon>Eukaryota</taxon>
        <taxon>Metazoa</taxon>
        <taxon>Ecdysozoa</taxon>
        <taxon>Nematoda</taxon>
        <taxon>Chromadorea</taxon>
        <taxon>Rhabditida</taxon>
        <taxon>Tylenchina</taxon>
        <taxon>Panagrolaimomorpha</taxon>
        <taxon>Panagrolaimoidea</taxon>
        <taxon>Panagrolaimidae</taxon>
        <taxon>Panagrolaimus</taxon>
    </lineage>
</organism>
<proteinExistence type="predicted"/>
<dbReference type="Proteomes" id="UP000887578">
    <property type="component" value="Unplaced"/>
</dbReference>
<reference evidence="2" key="1">
    <citation type="submission" date="2022-11" db="UniProtKB">
        <authorList>
            <consortium name="WormBaseParasite"/>
        </authorList>
    </citation>
    <scope>IDENTIFICATION</scope>
</reference>
<keyword evidence="1" id="KW-1185">Reference proteome</keyword>
<evidence type="ECO:0000313" key="1">
    <source>
        <dbReference type="Proteomes" id="UP000887578"/>
    </source>
</evidence>
<protein>
    <submittedName>
        <fullName evidence="2">Uncharacterized protein</fullName>
    </submittedName>
</protein>
<accession>A0A914PU78</accession>
<name>A0A914PU78_9BILA</name>
<dbReference type="Pfam" id="PF07914">
    <property type="entry name" value="DUF1679"/>
    <property type="match status" value="1"/>
</dbReference>
<evidence type="ECO:0000313" key="2">
    <source>
        <dbReference type="WBParaSite" id="PDA_v2.g22285.t1"/>
    </source>
</evidence>